<evidence type="ECO:0000313" key="2">
    <source>
        <dbReference type="Proteomes" id="UP001157160"/>
    </source>
</evidence>
<dbReference type="AlphaFoldDB" id="A0AA37UBE3"/>
<evidence type="ECO:0000313" key="1">
    <source>
        <dbReference type="EMBL" id="GMA27175.1"/>
    </source>
</evidence>
<proteinExistence type="predicted"/>
<dbReference type="EMBL" id="BSUL01000001">
    <property type="protein sequence ID" value="GMA27175.1"/>
    <property type="molecule type" value="Genomic_DNA"/>
</dbReference>
<reference evidence="1 2" key="1">
    <citation type="journal article" date="2014" name="Int. J. Syst. Evol. Microbiol.">
        <title>Complete genome sequence of Corynebacterium casei LMG S-19264T (=DSM 44701T), isolated from a smear-ripened cheese.</title>
        <authorList>
            <consortium name="US DOE Joint Genome Institute (JGI-PGF)"/>
            <person name="Walter F."/>
            <person name="Albersmeier A."/>
            <person name="Kalinowski J."/>
            <person name="Ruckert C."/>
        </authorList>
    </citation>
    <scope>NUCLEOTIDE SEQUENCE [LARGE SCALE GENOMIC DNA]</scope>
    <source>
        <strain evidence="1 2">NBRC 112289</strain>
    </source>
</reference>
<organism evidence="1 2">
    <name type="scientific">Arenivirga flava</name>
    <dbReference type="NCBI Taxonomy" id="1930060"/>
    <lineage>
        <taxon>Bacteria</taxon>
        <taxon>Bacillati</taxon>
        <taxon>Actinomycetota</taxon>
        <taxon>Actinomycetes</taxon>
        <taxon>Micrococcales</taxon>
        <taxon>Microbacteriaceae</taxon>
        <taxon>Arenivirga</taxon>
    </lineage>
</organism>
<comment type="caution">
    <text evidence="1">The sequence shown here is derived from an EMBL/GenBank/DDBJ whole genome shotgun (WGS) entry which is preliminary data.</text>
</comment>
<keyword evidence="2" id="KW-1185">Reference proteome</keyword>
<protein>
    <submittedName>
        <fullName evidence="1">Uncharacterized protein</fullName>
    </submittedName>
</protein>
<accession>A0AA37UBE3</accession>
<dbReference type="Proteomes" id="UP001157160">
    <property type="component" value="Unassembled WGS sequence"/>
</dbReference>
<sequence length="68" mass="7368">MRRERSTTDRRAVALVPGEHAAPTVEEVLGADARFVERATALTPEALGGFIELMDHMNGVSAGKYRDA</sequence>
<name>A0AA37UBE3_9MICO</name>
<gene>
    <name evidence="1" type="ORF">GCM10025874_04280</name>
</gene>